<evidence type="ECO:0000313" key="2">
    <source>
        <dbReference type="Proteomes" id="UP001058353"/>
    </source>
</evidence>
<sequence length="82" mass="9060">MDMQRRFPIVGFATEDFNRDVFLTGLGDDGVKHLVTAVEELKVLTSGHAQDAADVVGRVIAQRDQAADNEAFWMMDARNAHA</sequence>
<gene>
    <name evidence="1" type="ORF">KAM644c_07010</name>
</gene>
<accession>A0AAN1Y165</accession>
<dbReference type="EMBL" id="AP026407">
    <property type="protein sequence ID" value="BDO11635.1"/>
    <property type="molecule type" value="Genomic_DNA"/>
</dbReference>
<organism evidence="1 2">
    <name type="scientific">Klebsiella quasipneumoniae subsp. quasipneumoniae</name>
    <dbReference type="NCBI Taxonomy" id="1667327"/>
    <lineage>
        <taxon>Bacteria</taxon>
        <taxon>Pseudomonadati</taxon>
        <taxon>Pseudomonadota</taxon>
        <taxon>Gammaproteobacteria</taxon>
        <taxon>Enterobacterales</taxon>
        <taxon>Enterobacteriaceae</taxon>
        <taxon>Klebsiella/Raoultella group</taxon>
        <taxon>Klebsiella</taxon>
        <taxon>Klebsiella pneumoniae complex</taxon>
    </lineage>
</organism>
<dbReference type="Proteomes" id="UP001058353">
    <property type="component" value="Chromosome"/>
</dbReference>
<evidence type="ECO:0000313" key="1">
    <source>
        <dbReference type="EMBL" id="BDO11635.1"/>
    </source>
</evidence>
<protein>
    <submittedName>
        <fullName evidence="1">Uncharacterized protein</fullName>
    </submittedName>
</protein>
<dbReference type="AlphaFoldDB" id="A0AAN1Y165"/>
<name>A0AAN1Y165_9ENTR</name>
<reference evidence="1" key="1">
    <citation type="submission" date="2022-07" db="EMBL/GenBank/DDBJ databases">
        <title>Complete genome sequence of carbapenem-resistant Klebsiella spp. in Japan.</title>
        <authorList>
            <person name="Maehana S."/>
            <person name="Suzuki M."/>
            <person name="Kitasato H."/>
        </authorList>
    </citation>
    <scope>NUCLEOTIDE SEQUENCE</scope>
    <source>
        <strain evidence="1">KAM644</strain>
    </source>
</reference>
<proteinExistence type="predicted"/>